<dbReference type="EMBL" id="LSYV01000017">
    <property type="protein sequence ID" value="KXZ50575.1"/>
    <property type="molecule type" value="Genomic_DNA"/>
</dbReference>
<accession>A0A150GLG0</accession>
<organism evidence="2 3">
    <name type="scientific">Gonium pectorale</name>
    <name type="common">Green alga</name>
    <dbReference type="NCBI Taxonomy" id="33097"/>
    <lineage>
        <taxon>Eukaryota</taxon>
        <taxon>Viridiplantae</taxon>
        <taxon>Chlorophyta</taxon>
        <taxon>core chlorophytes</taxon>
        <taxon>Chlorophyceae</taxon>
        <taxon>CS clade</taxon>
        <taxon>Chlamydomonadales</taxon>
        <taxon>Volvocaceae</taxon>
        <taxon>Gonium</taxon>
    </lineage>
</organism>
<dbReference type="Proteomes" id="UP000075714">
    <property type="component" value="Unassembled WGS sequence"/>
</dbReference>
<feature type="compositionally biased region" description="Pro residues" evidence="1">
    <location>
        <begin position="170"/>
        <end position="186"/>
    </location>
</feature>
<gene>
    <name evidence="2" type="ORF">GPECTOR_16g750</name>
</gene>
<dbReference type="Pfam" id="PF11360">
    <property type="entry name" value="DUF3110"/>
    <property type="match status" value="1"/>
</dbReference>
<name>A0A150GLG0_GONPE</name>
<sequence length="222" mass="23824">MRPLRKDLWTLTDQPGVDLFMAGPKVWGSLRHIFVVLFGVGQRDTEGIYSLRAYGADGTPHETIIAFECEEEAQRYACLLEASMDHTPQVCAIPPRELLSFCLDHTYACRLEPRGSLLIPPDSNVSLTDWERSLRLRDGKFSVLDAEPERRISASGGSGSGGAATVTAAAPPPVTAPPLPGQPPLRGPSTLARYSGLAGSDLAEVRARLESLLPKDGTGASS</sequence>
<protein>
    <submittedName>
        <fullName evidence="2">Uncharacterized protein</fullName>
    </submittedName>
</protein>
<evidence type="ECO:0000256" key="1">
    <source>
        <dbReference type="SAM" id="MobiDB-lite"/>
    </source>
</evidence>
<dbReference type="AlphaFoldDB" id="A0A150GLG0"/>
<feature type="region of interest" description="Disordered" evidence="1">
    <location>
        <begin position="147"/>
        <end position="193"/>
    </location>
</feature>
<dbReference type="InterPro" id="IPR021503">
    <property type="entry name" value="DUF3110"/>
</dbReference>
<proteinExistence type="predicted"/>
<evidence type="ECO:0000313" key="3">
    <source>
        <dbReference type="Proteomes" id="UP000075714"/>
    </source>
</evidence>
<reference evidence="3" key="1">
    <citation type="journal article" date="2016" name="Nat. Commun.">
        <title>The Gonium pectorale genome demonstrates co-option of cell cycle regulation during the evolution of multicellularity.</title>
        <authorList>
            <person name="Hanschen E.R."/>
            <person name="Marriage T.N."/>
            <person name="Ferris P.J."/>
            <person name="Hamaji T."/>
            <person name="Toyoda A."/>
            <person name="Fujiyama A."/>
            <person name="Neme R."/>
            <person name="Noguchi H."/>
            <person name="Minakuchi Y."/>
            <person name="Suzuki M."/>
            <person name="Kawai-Toyooka H."/>
            <person name="Smith D.R."/>
            <person name="Sparks H."/>
            <person name="Anderson J."/>
            <person name="Bakaric R."/>
            <person name="Luria V."/>
            <person name="Karger A."/>
            <person name="Kirschner M.W."/>
            <person name="Durand P.M."/>
            <person name="Michod R.E."/>
            <person name="Nozaki H."/>
            <person name="Olson B.J."/>
        </authorList>
    </citation>
    <scope>NUCLEOTIDE SEQUENCE [LARGE SCALE GENOMIC DNA]</scope>
    <source>
        <strain evidence="3">NIES-2863</strain>
    </source>
</reference>
<dbReference type="OrthoDB" id="515121at2759"/>
<comment type="caution">
    <text evidence="2">The sequence shown here is derived from an EMBL/GenBank/DDBJ whole genome shotgun (WGS) entry which is preliminary data.</text>
</comment>
<keyword evidence="3" id="KW-1185">Reference proteome</keyword>
<evidence type="ECO:0000313" key="2">
    <source>
        <dbReference type="EMBL" id="KXZ50575.1"/>
    </source>
</evidence>